<dbReference type="SUPFAM" id="SSF51717">
    <property type="entry name" value="Dihydropteroate synthetase-like"/>
    <property type="match status" value="1"/>
</dbReference>
<keyword evidence="10 12" id="KW-0289">Folate biosynthesis</keyword>
<dbReference type="eggNOG" id="COG0294">
    <property type="taxonomic scope" value="Bacteria"/>
</dbReference>
<dbReference type="InterPro" id="IPR006390">
    <property type="entry name" value="DHP_synth_dom"/>
</dbReference>
<dbReference type="PROSITE" id="PS00792">
    <property type="entry name" value="DHPS_1"/>
    <property type="match status" value="1"/>
</dbReference>
<evidence type="ECO:0000256" key="6">
    <source>
        <dbReference type="ARBA" id="ARBA00016919"/>
    </source>
</evidence>
<dbReference type="Gene3D" id="3.20.20.20">
    <property type="entry name" value="Dihydropteroate synthase-like"/>
    <property type="match status" value="1"/>
</dbReference>
<evidence type="ECO:0000256" key="5">
    <source>
        <dbReference type="ARBA" id="ARBA00012458"/>
    </source>
</evidence>
<dbReference type="UniPathway" id="UPA00077">
    <property type="reaction ID" value="UER00156"/>
</dbReference>
<dbReference type="PANTHER" id="PTHR20941">
    <property type="entry name" value="FOLATE SYNTHESIS PROTEINS"/>
    <property type="match status" value="1"/>
</dbReference>
<comment type="caution">
    <text evidence="14">The sequence shown here is derived from an EMBL/GenBank/DDBJ whole genome shotgun (WGS) entry which is preliminary data.</text>
</comment>
<evidence type="ECO:0000313" key="14">
    <source>
        <dbReference type="EMBL" id="KAJ05010.1"/>
    </source>
</evidence>
<reference evidence="14 15" key="1">
    <citation type="journal article" date="2014" name="Genome Announc.">
        <title>Draft Genome Sequences of Two Isolates of the Roseobacter Group, Sulfitobacter sp. Strains 3SOLIMAR09 and 1FIGIMAR09, from Harbors of Mallorca Island (Mediterranean Sea).</title>
        <authorList>
            <person name="Mas-Llado M."/>
            <person name="Pina-Villalonga J.M."/>
            <person name="Brunet-Galmes I."/>
            <person name="Nogales B."/>
            <person name="Bosch R."/>
        </authorList>
    </citation>
    <scope>NUCLEOTIDE SEQUENCE [LARGE SCALE GENOMIC DNA]</scope>
    <source>
        <strain evidence="14 15">1FIGIMAR09</strain>
    </source>
</reference>
<dbReference type="NCBIfam" id="TIGR01496">
    <property type="entry name" value="DHPS"/>
    <property type="match status" value="1"/>
</dbReference>
<dbReference type="PROSITE" id="PS50972">
    <property type="entry name" value="PTERIN_BINDING"/>
    <property type="match status" value="1"/>
</dbReference>
<comment type="catalytic activity">
    <reaction evidence="1">
        <text>(7,8-dihydropterin-6-yl)methyl diphosphate + 4-aminobenzoate = 7,8-dihydropteroate + diphosphate</text>
        <dbReference type="Rhea" id="RHEA:19949"/>
        <dbReference type="ChEBI" id="CHEBI:17836"/>
        <dbReference type="ChEBI" id="CHEBI:17839"/>
        <dbReference type="ChEBI" id="CHEBI:33019"/>
        <dbReference type="ChEBI" id="CHEBI:72950"/>
        <dbReference type="EC" id="2.5.1.15"/>
    </reaction>
</comment>
<proteinExistence type="inferred from homology"/>
<keyword evidence="7 12" id="KW-0808">Transferase</keyword>
<keyword evidence="15" id="KW-1185">Reference proteome</keyword>
<accession>A0A061SXY9</accession>
<dbReference type="Proteomes" id="UP000027337">
    <property type="component" value="Unassembled WGS sequence"/>
</dbReference>
<keyword evidence="9 12" id="KW-0460">Magnesium</keyword>
<evidence type="ECO:0000256" key="1">
    <source>
        <dbReference type="ARBA" id="ARBA00000012"/>
    </source>
</evidence>
<dbReference type="PANTHER" id="PTHR20941:SF1">
    <property type="entry name" value="FOLIC ACID SYNTHESIS PROTEIN FOL1"/>
    <property type="match status" value="1"/>
</dbReference>
<dbReference type="AlphaFoldDB" id="A0A061SXY9"/>
<evidence type="ECO:0000256" key="8">
    <source>
        <dbReference type="ARBA" id="ARBA00022723"/>
    </source>
</evidence>
<dbReference type="InterPro" id="IPR011005">
    <property type="entry name" value="Dihydropteroate_synth-like_sf"/>
</dbReference>
<name>A0A061SXY9_9RHOB</name>
<dbReference type="InterPro" id="IPR000489">
    <property type="entry name" value="Pterin-binding_dom"/>
</dbReference>
<sequence length="340" mass="36093">MTGRDYFRPLVQCGPARPDHALGLAGGWGWFSEVEVLRRGASAQIIPARDLPAEAAGRLTTPRPQVAMMTMDRPRVMGILNTTPDSFSDGGVHAAEQDAVRAGLQMQTAGVDLLDIGGESTRPGAETVAVDEEIRRTAPVIESLRATGVDCAISIDTRKTAVAESAMRAGADLVNDVSGLTYDDALAPFCAARSLPVCVMHAQGDPETMQQDPRYDDVLLDVFDHLAGRIDTLEAQGIPRSRIIADPGIGFGKTLDHNLTLLARLSLFHDLGVPILLGASRKRFIGTIGNAPQADHRAPGSIAVALAGLAHGIQILRVHDVAQTIQAIALWRAAMAGRQA</sequence>
<evidence type="ECO:0000313" key="15">
    <source>
        <dbReference type="Proteomes" id="UP000027337"/>
    </source>
</evidence>
<dbReference type="STRING" id="83219.PM02_02055"/>
<evidence type="ECO:0000256" key="9">
    <source>
        <dbReference type="ARBA" id="ARBA00022842"/>
    </source>
</evidence>
<comment type="function">
    <text evidence="12">Catalyzes the condensation of para-aminobenzoate (pABA) with 6-hydroxymethyl-7,8-dihydropterin diphosphate (DHPt-PP) to form 7,8-dihydropteroate (H2Pte), the immediate precursor of folate derivatives.</text>
</comment>
<evidence type="ECO:0000259" key="13">
    <source>
        <dbReference type="PROSITE" id="PS50972"/>
    </source>
</evidence>
<dbReference type="Pfam" id="PF00809">
    <property type="entry name" value="Pterin_bind"/>
    <property type="match status" value="1"/>
</dbReference>
<dbReference type="GO" id="GO:0004156">
    <property type="term" value="F:dihydropteroate synthase activity"/>
    <property type="evidence" value="ECO:0007669"/>
    <property type="project" value="UniProtKB-EC"/>
</dbReference>
<dbReference type="GO" id="GO:0046654">
    <property type="term" value="P:tetrahydrofolate biosynthetic process"/>
    <property type="evidence" value="ECO:0007669"/>
    <property type="project" value="UniProtKB-UniPathway"/>
</dbReference>
<dbReference type="InterPro" id="IPR045031">
    <property type="entry name" value="DHP_synth-like"/>
</dbReference>
<comment type="similarity">
    <text evidence="4 12">Belongs to the DHPS family.</text>
</comment>
<organism evidence="14 15">
    <name type="scientific">Sulfitobacter mediterraneus</name>
    <dbReference type="NCBI Taxonomy" id="83219"/>
    <lineage>
        <taxon>Bacteria</taxon>
        <taxon>Pseudomonadati</taxon>
        <taxon>Pseudomonadota</taxon>
        <taxon>Alphaproteobacteria</taxon>
        <taxon>Rhodobacterales</taxon>
        <taxon>Roseobacteraceae</taxon>
        <taxon>Sulfitobacter</taxon>
    </lineage>
</organism>
<dbReference type="EC" id="2.5.1.15" evidence="5 12"/>
<evidence type="ECO:0000256" key="10">
    <source>
        <dbReference type="ARBA" id="ARBA00022909"/>
    </source>
</evidence>
<evidence type="ECO:0000256" key="12">
    <source>
        <dbReference type="RuleBase" id="RU361205"/>
    </source>
</evidence>
<dbReference type="FunFam" id="3.20.20.20:FF:000006">
    <property type="entry name" value="Dihydropteroate synthase"/>
    <property type="match status" value="1"/>
</dbReference>
<evidence type="ECO:0000256" key="2">
    <source>
        <dbReference type="ARBA" id="ARBA00001946"/>
    </source>
</evidence>
<dbReference type="CDD" id="cd00739">
    <property type="entry name" value="DHPS"/>
    <property type="match status" value="1"/>
</dbReference>
<protein>
    <recommendedName>
        <fullName evidence="6 12">Dihydropteroate synthase</fullName>
        <shortName evidence="12">DHPS</shortName>
        <ecNumber evidence="5 12">2.5.1.15</ecNumber>
    </recommendedName>
    <alternativeName>
        <fullName evidence="11 12">Dihydropteroate pyrophosphorylase</fullName>
    </alternativeName>
</protein>
<keyword evidence="8 12" id="KW-0479">Metal-binding</keyword>
<dbReference type="GO" id="GO:0046656">
    <property type="term" value="P:folic acid biosynthetic process"/>
    <property type="evidence" value="ECO:0007669"/>
    <property type="project" value="UniProtKB-KW"/>
</dbReference>
<evidence type="ECO:0000256" key="11">
    <source>
        <dbReference type="ARBA" id="ARBA00030193"/>
    </source>
</evidence>
<dbReference type="RefSeq" id="WP_037904644.1">
    <property type="nucleotide sequence ID" value="NZ_JEMU01000001.1"/>
</dbReference>
<dbReference type="EMBL" id="JEMU01000001">
    <property type="protein sequence ID" value="KAJ05010.1"/>
    <property type="molecule type" value="Genomic_DNA"/>
</dbReference>
<dbReference type="PROSITE" id="PS00793">
    <property type="entry name" value="DHPS_2"/>
    <property type="match status" value="1"/>
</dbReference>
<dbReference type="GO" id="GO:0005829">
    <property type="term" value="C:cytosol"/>
    <property type="evidence" value="ECO:0007669"/>
    <property type="project" value="TreeGrafter"/>
</dbReference>
<dbReference type="GO" id="GO:0046872">
    <property type="term" value="F:metal ion binding"/>
    <property type="evidence" value="ECO:0007669"/>
    <property type="project" value="UniProtKB-KW"/>
</dbReference>
<feature type="domain" description="Pterin-binding" evidence="13">
    <location>
        <begin position="74"/>
        <end position="329"/>
    </location>
</feature>
<evidence type="ECO:0000256" key="3">
    <source>
        <dbReference type="ARBA" id="ARBA00004763"/>
    </source>
</evidence>
<evidence type="ECO:0000256" key="4">
    <source>
        <dbReference type="ARBA" id="ARBA00009503"/>
    </source>
</evidence>
<gene>
    <name evidence="14" type="ORF">PM02_02055</name>
</gene>
<comment type="pathway">
    <text evidence="3 12">Cofactor biosynthesis; tetrahydrofolate biosynthesis; 7,8-dihydrofolate from 2-amino-4-hydroxy-6-hydroxymethyl-7,8-dihydropteridine diphosphate and 4-aminobenzoate: step 1/2.</text>
</comment>
<comment type="cofactor">
    <cofactor evidence="2 12">
        <name>Mg(2+)</name>
        <dbReference type="ChEBI" id="CHEBI:18420"/>
    </cofactor>
</comment>
<evidence type="ECO:0000256" key="7">
    <source>
        <dbReference type="ARBA" id="ARBA00022679"/>
    </source>
</evidence>